<reference evidence="2" key="1">
    <citation type="journal article" date="2017" name="Nature">
        <title>The genome of Chenopodium quinoa.</title>
        <authorList>
            <person name="Jarvis D.E."/>
            <person name="Ho Y.S."/>
            <person name="Lightfoot D.J."/>
            <person name="Schmoeckel S.M."/>
            <person name="Li B."/>
            <person name="Borm T.J.A."/>
            <person name="Ohyanagi H."/>
            <person name="Mineta K."/>
            <person name="Michell C.T."/>
            <person name="Saber N."/>
            <person name="Kharbatia N.M."/>
            <person name="Rupper R.R."/>
            <person name="Sharp A.R."/>
            <person name="Dally N."/>
            <person name="Boughton B.A."/>
            <person name="Woo Y.H."/>
            <person name="Gao G."/>
            <person name="Schijlen E.G.W.M."/>
            <person name="Guo X."/>
            <person name="Momin A.A."/>
            <person name="Negrao S."/>
            <person name="Al-Babili S."/>
            <person name="Gehring C."/>
            <person name="Roessner U."/>
            <person name="Jung C."/>
            <person name="Murphy K."/>
            <person name="Arold S.T."/>
            <person name="Gojobori T."/>
            <person name="van der Linden C.G."/>
            <person name="van Loo E.N."/>
            <person name="Jellen E.N."/>
            <person name="Maughan P.J."/>
            <person name="Tester M."/>
        </authorList>
    </citation>
    <scope>NUCLEOTIDE SEQUENCE [LARGE SCALE GENOMIC DNA]</scope>
    <source>
        <strain evidence="2">cv. PI 614886</strain>
    </source>
</reference>
<name>A0A803N3Z7_CHEQI</name>
<proteinExistence type="predicted"/>
<sequence length="231" mass="27011">MAPSKDWMAIEDYVNDPSYGEGVDNFLDYAFQNVKTHTIRCPCYKCINGESGDREKVREHLLVYGILKRAHPKASIAEGYLVEECMNLCSRYMHNVETRFNRLDRNYENVQGNVDALPIFSHPGRALGADTIRDLEKSELDEAHIYILKNCDEDVFTDESIDAYKEHVLNHMRELWTNWRSDLLRYNVTKKKITLAAAYKGKHPNGVEENDWKWLIKEVYLDDDFQENPQN</sequence>
<dbReference type="Gramene" id="AUR62040068-RA">
    <property type="protein sequence ID" value="AUR62040068-RA:cds"/>
    <property type="gene ID" value="AUR62040068"/>
</dbReference>
<dbReference type="AlphaFoldDB" id="A0A803N3Z7"/>
<dbReference type="InterPro" id="IPR029480">
    <property type="entry name" value="Transpos_assoc"/>
</dbReference>
<dbReference type="PANTHER" id="PTHR48451:SF1">
    <property type="entry name" value="DUF4218 DOMAIN-CONTAINING PROTEIN"/>
    <property type="match status" value="1"/>
</dbReference>
<protein>
    <recommendedName>
        <fullName evidence="1">Transposase-associated domain-containing protein</fullName>
    </recommendedName>
</protein>
<accession>A0A803N3Z7</accession>
<dbReference type="PANTHER" id="PTHR48451">
    <property type="entry name" value="DUF4218 DOMAIN-CONTAINING PROTEIN"/>
    <property type="match status" value="1"/>
</dbReference>
<keyword evidence="3" id="KW-1185">Reference proteome</keyword>
<evidence type="ECO:0000313" key="3">
    <source>
        <dbReference type="Proteomes" id="UP000596660"/>
    </source>
</evidence>
<reference evidence="2" key="2">
    <citation type="submission" date="2021-03" db="UniProtKB">
        <authorList>
            <consortium name="EnsemblPlants"/>
        </authorList>
    </citation>
    <scope>IDENTIFICATION</scope>
</reference>
<dbReference type="EnsemblPlants" id="AUR62040068-RA">
    <property type="protein sequence ID" value="AUR62040068-RA:cds"/>
    <property type="gene ID" value="AUR62040068"/>
</dbReference>
<dbReference type="Pfam" id="PF13963">
    <property type="entry name" value="Transpos_assoc"/>
    <property type="match status" value="1"/>
</dbReference>
<feature type="domain" description="Transposase-associated" evidence="1">
    <location>
        <begin position="5"/>
        <end position="68"/>
    </location>
</feature>
<evidence type="ECO:0000313" key="2">
    <source>
        <dbReference type="EnsemblPlants" id="AUR62040068-RA:cds"/>
    </source>
</evidence>
<dbReference type="Proteomes" id="UP000596660">
    <property type="component" value="Unplaced"/>
</dbReference>
<evidence type="ECO:0000259" key="1">
    <source>
        <dbReference type="Pfam" id="PF13963"/>
    </source>
</evidence>
<organism evidence="2 3">
    <name type="scientific">Chenopodium quinoa</name>
    <name type="common">Quinoa</name>
    <dbReference type="NCBI Taxonomy" id="63459"/>
    <lineage>
        <taxon>Eukaryota</taxon>
        <taxon>Viridiplantae</taxon>
        <taxon>Streptophyta</taxon>
        <taxon>Embryophyta</taxon>
        <taxon>Tracheophyta</taxon>
        <taxon>Spermatophyta</taxon>
        <taxon>Magnoliopsida</taxon>
        <taxon>eudicotyledons</taxon>
        <taxon>Gunneridae</taxon>
        <taxon>Pentapetalae</taxon>
        <taxon>Caryophyllales</taxon>
        <taxon>Chenopodiaceae</taxon>
        <taxon>Chenopodioideae</taxon>
        <taxon>Atripliceae</taxon>
        <taxon>Chenopodium</taxon>
    </lineage>
</organism>